<dbReference type="GO" id="GO:0016740">
    <property type="term" value="F:transferase activity"/>
    <property type="evidence" value="ECO:0007669"/>
    <property type="project" value="UniProtKB-KW"/>
</dbReference>
<comment type="caution">
    <text evidence="4">The sequence shown here is derived from an EMBL/GenBank/DDBJ whole genome shotgun (WGS) entry which is preliminary data.</text>
</comment>
<gene>
    <name evidence="4" type="ORF">IV203_025662</name>
</gene>
<evidence type="ECO:0000256" key="1">
    <source>
        <dbReference type="ARBA" id="ARBA00010118"/>
    </source>
</evidence>
<sequence length="444" mass="51826">MLGSTVHYGSVVQRFFFFNTSFQDTMAQQGFILSTSDGLKQSDDNILLSFNPTAPPTMFPTTRPTSPRTKFTTTDEFLKEFELGIDKYRGLMDDNFNLIDDSHSLEKITFQFPSVEQRVRYYMGSWYTPTTKYNITALCEEVPPFPRHGLPPDQDHTKPFLFDRNNIDAFPTAKYVPDVKHYIIEHASNKSSFQAVLTLGDTQHGGNRWPAIIKSRRLYNFKKKSILALLKEERHYKMIDVVTNTNEIPWKDKKDVLIWRGSTTGRPWEPGSRLNVVKNYYNATSDGIDVAFSRLSWGSRYANSTEAEDLTRERINEVDLMQYKYLLSIEGNDVATGLKWMLYSNSLVFMAPPRYETWAMEGLLVPYYHYIPVAPDYHDLREKLEWARKNDDACKRISKQATQFMKDLYVSEQAKKDAFEIHHQIVQRYEHFYTKELNKCRIVT</sequence>
<evidence type="ECO:0000313" key="4">
    <source>
        <dbReference type="EMBL" id="KAG7361996.1"/>
    </source>
</evidence>
<dbReference type="EMBL" id="JAGRRH010000012">
    <property type="protein sequence ID" value="KAG7361996.1"/>
    <property type="molecule type" value="Genomic_DNA"/>
</dbReference>
<dbReference type="InterPro" id="IPR051091">
    <property type="entry name" value="O-Glucosyltr/Glycosyltrsf_90"/>
</dbReference>
<dbReference type="PANTHER" id="PTHR12203">
    <property type="entry name" value="KDEL LYS-ASP-GLU-LEU CONTAINING - RELATED"/>
    <property type="match status" value="1"/>
</dbReference>
<evidence type="ECO:0000313" key="5">
    <source>
        <dbReference type="Proteomes" id="UP000693970"/>
    </source>
</evidence>
<organism evidence="4 5">
    <name type="scientific">Nitzschia inconspicua</name>
    <dbReference type="NCBI Taxonomy" id="303405"/>
    <lineage>
        <taxon>Eukaryota</taxon>
        <taxon>Sar</taxon>
        <taxon>Stramenopiles</taxon>
        <taxon>Ochrophyta</taxon>
        <taxon>Bacillariophyta</taxon>
        <taxon>Bacillariophyceae</taxon>
        <taxon>Bacillariophycidae</taxon>
        <taxon>Bacillariales</taxon>
        <taxon>Bacillariaceae</taxon>
        <taxon>Nitzschia</taxon>
    </lineage>
</organism>
<evidence type="ECO:0000259" key="3">
    <source>
        <dbReference type="SMART" id="SM00672"/>
    </source>
</evidence>
<reference evidence="4" key="2">
    <citation type="submission" date="2021-04" db="EMBL/GenBank/DDBJ databases">
        <authorList>
            <person name="Podell S."/>
        </authorList>
    </citation>
    <scope>NUCLEOTIDE SEQUENCE</scope>
    <source>
        <strain evidence="4">Hildebrandi</strain>
    </source>
</reference>
<comment type="similarity">
    <text evidence="1">Belongs to the glycosyltransferase 90 family.</text>
</comment>
<accession>A0A9K3LJ85</accession>
<dbReference type="Proteomes" id="UP000693970">
    <property type="component" value="Unassembled WGS sequence"/>
</dbReference>
<dbReference type="Pfam" id="PF05686">
    <property type="entry name" value="Glyco_transf_90"/>
    <property type="match status" value="1"/>
</dbReference>
<name>A0A9K3LJ85_9STRA</name>
<keyword evidence="5" id="KW-1185">Reference proteome</keyword>
<dbReference type="PANTHER" id="PTHR12203:SF35">
    <property type="entry name" value="PROTEIN O-GLUCOSYLTRANSFERASE 1"/>
    <property type="match status" value="1"/>
</dbReference>
<dbReference type="OrthoDB" id="206240at2759"/>
<proteinExistence type="inferred from homology"/>
<keyword evidence="2 4" id="KW-0808">Transferase</keyword>
<dbReference type="AlphaFoldDB" id="A0A9K3LJ85"/>
<protein>
    <submittedName>
        <fullName evidence="4">Glycosyl transferase family 90 protein</fullName>
    </submittedName>
</protein>
<feature type="domain" description="Glycosyl transferase CAP10" evidence="3">
    <location>
        <begin position="212"/>
        <end position="430"/>
    </location>
</feature>
<dbReference type="SMART" id="SM00672">
    <property type="entry name" value="CAP10"/>
    <property type="match status" value="1"/>
</dbReference>
<dbReference type="InterPro" id="IPR006598">
    <property type="entry name" value="CAP10"/>
</dbReference>
<reference evidence="4" key="1">
    <citation type="journal article" date="2021" name="Sci. Rep.">
        <title>Diploid genomic architecture of Nitzschia inconspicua, an elite biomass production diatom.</title>
        <authorList>
            <person name="Oliver A."/>
            <person name="Podell S."/>
            <person name="Pinowska A."/>
            <person name="Traller J.C."/>
            <person name="Smith S.R."/>
            <person name="McClure R."/>
            <person name="Beliaev A."/>
            <person name="Bohutskyi P."/>
            <person name="Hill E.A."/>
            <person name="Rabines A."/>
            <person name="Zheng H."/>
            <person name="Allen L.Z."/>
            <person name="Kuo A."/>
            <person name="Grigoriev I.V."/>
            <person name="Allen A.E."/>
            <person name="Hazlebeck D."/>
            <person name="Allen E.E."/>
        </authorList>
    </citation>
    <scope>NUCLEOTIDE SEQUENCE</scope>
    <source>
        <strain evidence="4">Hildebrandi</strain>
    </source>
</reference>
<evidence type="ECO:0000256" key="2">
    <source>
        <dbReference type="ARBA" id="ARBA00022679"/>
    </source>
</evidence>